<name>A0AA92X991_9GAMM</name>
<dbReference type="AlphaFoldDB" id="A0AA92X991"/>
<reference evidence="1 2" key="1">
    <citation type="submission" date="2018-09" db="EMBL/GenBank/DDBJ databases">
        <title>Draft genome of a novel serratia sp. strain with antifungal activity.</title>
        <authorList>
            <person name="Dichmann S.I."/>
            <person name="Park B.P."/>
            <person name="Pathiraja D."/>
            <person name="Choi I.-G."/>
            <person name="Stougaard P."/>
            <person name="Hennessy R.C."/>
        </authorList>
    </citation>
    <scope>NUCLEOTIDE SEQUENCE [LARGE SCALE GENOMIC DNA]</scope>
    <source>
        <strain evidence="1 2">S40</strain>
    </source>
</reference>
<comment type="caution">
    <text evidence="1">The sequence shown here is derived from an EMBL/GenBank/DDBJ whole genome shotgun (WGS) entry which is preliminary data.</text>
</comment>
<proteinExistence type="predicted"/>
<dbReference type="EMBL" id="QYYG01000001">
    <property type="protein sequence ID" value="RJF57687.1"/>
    <property type="molecule type" value="Genomic_DNA"/>
</dbReference>
<sequence>MKTIFIFLFFFGAIPTGHTEPMKTVMESPKSILKIEDFLPTQKKWSINTGINILNNSSDGSHSGVYINEIGPGRYVFDRTSFSYDKESNGVSGYFSGVYGITDNLSLSTTLNGQWVNVHFSTENGTNSSKNEYTFNGTGVGVSYQMYKISDFTVLFGGVNLKNGSVNSYSLGTALNWIYDPIVLAFSLGLLDGISKEKFSSNYKVYTGSGKVIFAVNPEVNLNWGFSKDFIHSKGRYVNKREWHSTTSMLIGCSINLMDNITSTVNAKGGVGNNKNSVISLGLSYKI</sequence>
<organism evidence="1 2">
    <name type="scientific">Serratia inhibens</name>
    <dbReference type="NCBI Taxonomy" id="2338073"/>
    <lineage>
        <taxon>Bacteria</taxon>
        <taxon>Pseudomonadati</taxon>
        <taxon>Pseudomonadota</taxon>
        <taxon>Gammaproteobacteria</taxon>
        <taxon>Enterobacterales</taxon>
        <taxon>Yersiniaceae</taxon>
        <taxon>Serratia</taxon>
    </lineage>
</organism>
<keyword evidence="2" id="KW-1185">Reference proteome</keyword>
<evidence type="ECO:0000313" key="1">
    <source>
        <dbReference type="EMBL" id="RJF57687.1"/>
    </source>
</evidence>
<dbReference type="Proteomes" id="UP000284338">
    <property type="component" value="Unassembled WGS sequence"/>
</dbReference>
<protein>
    <submittedName>
        <fullName evidence="1">Uncharacterized protein</fullName>
    </submittedName>
</protein>
<accession>A0AA92X991</accession>
<dbReference type="RefSeq" id="WP_119802946.1">
    <property type="nucleotide sequence ID" value="NZ_QYYG01000001.1"/>
</dbReference>
<evidence type="ECO:0000313" key="2">
    <source>
        <dbReference type="Proteomes" id="UP000284338"/>
    </source>
</evidence>
<gene>
    <name evidence="1" type="ORF">D4100_02560</name>
</gene>